<dbReference type="OrthoDB" id="7391233at2"/>
<keyword evidence="1" id="KW-0175">Coiled coil</keyword>
<feature type="chain" id="PRO_5027020590" evidence="3">
    <location>
        <begin position="28"/>
        <end position="205"/>
    </location>
</feature>
<accession>A0A6L7GIP8</accession>
<evidence type="ECO:0000256" key="1">
    <source>
        <dbReference type="SAM" id="Coils"/>
    </source>
</evidence>
<organism evidence="4 5">
    <name type="scientific">Allopontixanthobacter confluentis</name>
    <dbReference type="NCBI Taxonomy" id="1849021"/>
    <lineage>
        <taxon>Bacteria</taxon>
        <taxon>Pseudomonadati</taxon>
        <taxon>Pseudomonadota</taxon>
        <taxon>Alphaproteobacteria</taxon>
        <taxon>Sphingomonadales</taxon>
        <taxon>Erythrobacteraceae</taxon>
        <taxon>Allopontixanthobacter</taxon>
    </lineage>
</organism>
<evidence type="ECO:0000313" key="5">
    <source>
        <dbReference type="Proteomes" id="UP000473531"/>
    </source>
</evidence>
<dbReference type="AlphaFoldDB" id="A0A6L7GIP8"/>
<feature type="signal peptide" evidence="3">
    <location>
        <begin position="1"/>
        <end position="27"/>
    </location>
</feature>
<keyword evidence="5" id="KW-1185">Reference proteome</keyword>
<name>A0A6L7GIP8_9SPHN</name>
<evidence type="ECO:0000256" key="3">
    <source>
        <dbReference type="SAM" id="SignalP"/>
    </source>
</evidence>
<feature type="region of interest" description="Disordered" evidence="2">
    <location>
        <begin position="171"/>
        <end position="205"/>
    </location>
</feature>
<dbReference type="EMBL" id="WTYU01000002">
    <property type="protein sequence ID" value="MXP15174.1"/>
    <property type="molecule type" value="Genomic_DNA"/>
</dbReference>
<evidence type="ECO:0000313" key="4">
    <source>
        <dbReference type="EMBL" id="MXP15174.1"/>
    </source>
</evidence>
<proteinExistence type="predicted"/>
<protein>
    <submittedName>
        <fullName evidence="4">Uncharacterized protein</fullName>
    </submittedName>
</protein>
<comment type="caution">
    <text evidence="4">The sequence shown here is derived from an EMBL/GenBank/DDBJ whole genome shotgun (WGS) entry which is preliminary data.</text>
</comment>
<dbReference type="Proteomes" id="UP000473531">
    <property type="component" value="Unassembled WGS sequence"/>
</dbReference>
<gene>
    <name evidence="4" type="ORF">GRI44_10485</name>
</gene>
<reference evidence="4 5" key="1">
    <citation type="submission" date="2019-12" db="EMBL/GenBank/DDBJ databases">
        <title>Genomic-based taxomic classification of the family Erythrobacteraceae.</title>
        <authorList>
            <person name="Xu L."/>
        </authorList>
    </citation>
    <scope>NUCLEOTIDE SEQUENCE [LARGE SCALE GENOMIC DNA]</scope>
    <source>
        <strain evidence="4 5">KCTC 52259</strain>
    </source>
</reference>
<feature type="coiled-coil region" evidence="1">
    <location>
        <begin position="144"/>
        <end position="171"/>
    </location>
</feature>
<evidence type="ECO:0000256" key="2">
    <source>
        <dbReference type="SAM" id="MobiDB-lite"/>
    </source>
</evidence>
<keyword evidence="3" id="KW-0732">Signal</keyword>
<sequence length="205" mass="21894">MKRIITSAMFASLMGLAAVPLSAPVAAQDDAGDKVNMVIVYGNDACPASTDDVINVCARKGEQERYRIPENLRFSDDPANTAWAERVESFEMVGAFGTMSCSPAGLGGFTGCTQQMIKAAYGEKGEAQSIRFGQLIEAARAERLSTIDEEAAETQARVEVLERAYMEKLERERAGLTPDEAPLPAVGNSAEPDGQTGPEDDTAPN</sequence>